<protein>
    <submittedName>
        <fullName evidence="2">F-box associated ubiquitination effector family protein</fullName>
    </submittedName>
</protein>
<feature type="chain" id="PRO_5022964741" evidence="1">
    <location>
        <begin position="22"/>
        <end position="105"/>
    </location>
</feature>
<evidence type="ECO:0000313" key="3">
    <source>
        <dbReference type="Proteomes" id="UP000325081"/>
    </source>
</evidence>
<dbReference type="AlphaFoldDB" id="A0A5A7QVE1"/>
<dbReference type="Proteomes" id="UP000325081">
    <property type="component" value="Unassembled WGS sequence"/>
</dbReference>
<name>A0A5A7QVE1_STRAF</name>
<accession>A0A5A7QVE1</accession>
<comment type="caution">
    <text evidence="2">The sequence shown here is derived from an EMBL/GenBank/DDBJ whole genome shotgun (WGS) entry which is preliminary data.</text>
</comment>
<keyword evidence="1" id="KW-0732">Signal</keyword>
<sequence length="105" mass="11596">MRGGYQLSLLLIPFVRFGSLGHLSFRLWPYDCSEEKADSEAEAGSDPGRRNLAIETLGDGCFVTISVDRGYPRSHCVRDVSTGNARSFRSSLVHKAVLENRGSFT</sequence>
<reference evidence="3" key="1">
    <citation type="journal article" date="2019" name="Curr. Biol.">
        <title>Genome Sequence of Striga asiatica Provides Insight into the Evolution of Plant Parasitism.</title>
        <authorList>
            <person name="Yoshida S."/>
            <person name="Kim S."/>
            <person name="Wafula E.K."/>
            <person name="Tanskanen J."/>
            <person name="Kim Y.M."/>
            <person name="Honaas L."/>
            <person name="Yang Z."/>
            <person name="Spallek T."/>
            <person name="Conn C.E."/>
            <person name="Ichihashi Y."/>
            <person name="Cheong K."/>
            <person name="Cui S."/>
            <person name="Der J.P."/>
            <person name="Gundlach H."/>
            <person name="Jiao Y."/>
            <person name="Hori C."/>
            <person name="Ishida J.K."/>
            <person name="Kasahara H."/>
            <person name="Kiba T."/>
            <person name="Kim M.S."/>
            <person name="Koo N."/>
            <person name="Laohavisit A."/>
            <person name="Lee Y.H."/>
            <person name="Lumba S."/>
            <person name="McCourt P."/>
            <person name="Mortimer J.C."/>
            <person name="Mutuku J.M."/>
            <person name="Nomura T."/>
            <person name="Sasaki-Sekimoto Y."/>
            <person name="Seto Y."/>
            <person name="Wang Y."/>
            <person name="Wakatake T."/>
            <person name="Sakakibara H."/>
            <person name="Demura T."/>
            <person name="Yamaguchi S."/>
            <person name="Yoneyama K."/>
            <person name="Manabe R.I."/>
            <person name="Nelson D.C."/>
            <person name="Schulman A.H."/>
            <person name="Timko M.P."/>
            <person name="dePamphilis C.W."/>
            <person name="Choi D."/>
            <person name="Shirasu K."/>
        </authorList>
    </citation>
    <scope>NUCLEOTIDE SEQUENCE [LARGE SCALE GENOMIC DNA]</scope>
    <source>
        <strain evidence="3">cv. UVA1</strain>
    </source>
</reference>
<evidence type="ECO:0000256" key="1">
    <source>
        <dbReference type="SAM" id="SignalP"/>
    </source>
</evidence>
<feature type="signal peptide" evidence="1">
    <location>
        <begin position="1"/>
        <end position="21"/>
    </location>
</feature>
<dbReference type="EMBL" id="BKCP01008371">
    <property type="protein sequence ID" value="GER48862.1"/>
    <property type="molecule type" value="Genomic_DNA"/>
</dbReference>
<proteinExistence type="predicted"/>
<organism evidence="2 3">
    <name type="scientific">Striga asiatica</name>
    <name type="common">Asiatic witchweed</name>
    <name type="synonym">Buchnera asiatica</name>
    <dbReference type="NCBI Taxonomy" id="4170"/>
    <lineage>
        <taxon>Eukaryota</taxon>
        <taxon>Viridiplantae</taxon>
        <taxon>Streptophyta</taxon>
        <taxon>Embryophyta</taxon>
        <taxon>Tracheophyta</taxon>
        <taxon>Spermatophyta</taxon>
        <taxon>Magnoliopsida</taxon>
        <taxon>eudicotyledons</taxon>
        <taxon>Gunneridae</taxon>
        <taxon>Pentapetalae</taxon>
        <taxon>asterids</taxon>
        <taxon>lamiids</taxon>
        <taxon>Lamiales</taxon>
        <taxon>Orobanchaceae</taxon>
        <taxon>Buchnereae</taxon>
        <taxon>Striga</taxon>
    </lineage>
</organism>
<evidence type="ECO:0000313" key="2">
    <source>
        <dbReference type="EMBL" id="GER48862.1"/>
    </source>
</evidence>
<gene>
    <name evidence="2" type="ORF">STAS_26086</name>
</gene>
<keyword evidence="3" id="KW-1185">Reference proteome</keyword>